<gene>
    <name evidence="1" type="ORF">SBF1_1840002</name>
</gene>
<dbReference type="EMBL" id="OMOF01000095">
    <property type="protein sequence ID" value="SPF37570.1"/>
    <property type="molecule type" value="Genomic_DNA"/>
</dbReference>
<evidence type="ECO:0000313" key="2">
    <source>
        <dbReference type="Proteomes" id="UP000238916"/>
    </source>
</evidence>
<name>A0A2U3KDH4_9FIRM</name>
<sequence length="50" mass="5539">MLIVIFNWKGSAREGRRVTAHNVMVAVLKRGGQICSGTLELRVINKKSSL</sequence>
<accession>A0A2U3KDH4</accession>
<reference evidence="2" key="1">
    <citation type="submission" date="2018-02" db="EMBL/GenBank/DDBJ databases">
        <authorList>
            <person name="Hausmann B."/>
        </authorList>
    </citation>
    <scope>NUCLEOTIDE SEQUENCE [LARGE SCALE GENOMIC DNA]</scope>
    <source>
        <strain evidence="2">Peat soil MAG SbF1</strain>
    </source>
</reference>
<protein>
    <submittedName>
        <fullName evidence="1">Uncharacterized protein</fullName>
    </submittedName>
</protein>
<proteinExistence type="predicted"/>
<dbReference type="AlphaFoldDB" id="A0A2U3KDH4"/>
<dbReference type="Proteomes" id="UP000238916">
    <property type="component" value="Unassembled WGS sequence"/>
</dbReference>
<organism evidence="1 2">
    <name type="scientific">Candidatus Desulfosporosinus infrequens</name>
    <dbReference type="NCBI Taxonomy" id="2043169"/>
    <lineage>
        <taxon>Bacteria</taxon>
        <taxon>Bacillati</taxon>
        <taxon>Bacillota</taxon>
        <taxon>Clostridia</taxon>
        <taxon>Eubacteriales</taxon>
        <taxon>Desulfitobacteriaceae</taxon>
        <taxon>Desulfosporosinus</taxon>
    </lineage>
</organism>
<evidence type="ECO:0000313" key="1">
    <source>
        <dbReference type="EMBL" id="SPF37570.1"/>
    </source>
</evidence>